<dbReference type="EMBL" id="KI289648">
    <property type="protein sequence ID" value="ESA08038.1"/>
    <property type="molecule type" value="Genomic_DNA"/>
</dbReference>
<dbReference type="AlphaFoldDB" id="U9TP21"/>
<proteinExistence type="predicted"/>
<gene>
    <name evidence="2" type="ORF">GLOINDRAFT_32178</name>
</gene>
<dbReference type="HOGENOM" id="CLU_2639357_0_0_1"/>
<feature type="region of interest" description="Disordered" evidence="1">
    <location>
        <begin position="36"/>
        <end position="62"/>
    </location>
</feature>
<feature type="compositionally biased region" description="Basic and acidic residues" evidence="1">
    <location>
        <begin position="42"/>
        <end position="60"/>
    </location>
</feature>
<sequence>MSIDFNEWALHNWNNGIKLSIPTSLSKNLKKQNQVKTLNVLQKDDNGRQNKKGSPTEKKSNSLRIIRALTVRTNLPF</sequence>
<accession>U9TP21</accession>
<organism evidence="2">
    <name type="scientific">Rhizophagus irregularis (strain DAOM 181602 / DAOM 197198 / MUCL 43194)</name>
    <name type="common">Arbuscular mycorrhizal fungus</name>
    <name type="synonym">Glomus intraradices</name>
    <dbReference type="NCBI Taxonomy" id="747089"/>
    <lineage>
        <taxon>Eukaryota</taxon>
        <taxon>Fungi</taxon>
        <taxon>Fungi incertae sedis</taxon>
        <taxon>Mucoromycota</taxon>
        <taxon>Glomeromycotina</taxon>
        <taxon>Glomeromycetes</taxon>
        <taxon>Glomerales</taxon>
        <taxon>Glomeraceae</taxon>
        <taxon>Rhizophagus</taxon>
    </lineage>
</organism>
<name>U9TP21_RHIID</name>
<protein>
    <submittedName>
        <fullName evidence="2">Uncharacterized protein</fullName>
    </submittedName>
</protein>
<reference evidence="2" key="1">
    <citation type="submission" date="2013-07" db="EMBL/GenBank/DDBJ databases">
        <title>The genome of an arbuscular mycorrhizal fungus provides insights into the evolution of the oldest plant symbiosis.</title>
        <authorList>
            <consortium name="DOE Joint Genome Institute"/>
            <person name="Tisserant E."/>
            <person name="Malbreil M."/>
            <person name="Kuo A."/>
            <person name="Kohler A."/>
            <person name="Symeonidi A."/>
            <person name="Balestrini R."/>
            <person name="Charron P."/>
            <person name="Duensing N."/>
            <person name="Frei-dit-Frey N."/>
            <person name="Gianinazzi-Pearson V."/>
            <person name="Gilbert B."/>
            <person name="Handa Y."/>
            <person name="Hijri M."/>
            <person name="Kaul R."/>
            <person name="Kawaguchi M."/>
            <person name="Krajinski F."/>
            <person name="Lammers P."/>
            <person name="Lapierre D."/>
            <person name="Masclaux F.G."/>
            <person name="Murat C."/>
            <person name="Morin E."/>
            <person name="Ndikumana S."/>
            <person name="Pagni M."/>
            <person name="Petitpierre D."/>
            <person name="Requena N."/>
            <person name="Rosikiewicz P."/>
            <person name="Riley R."/>
            <person name="Saito K."/>
            <person name="San Clemente H."/>
            <person name="Shapiro H."/>
            <person name="van Tuinen D."/>
            <person name="Becard G."/>
            <person name="Bonfante P."/>
            <person name="Paszkowski U."/>
            <person name="Shachar-Hill Y."/>
            <person name="Young J.P."/>
            <person name="Sanders I.R."/>
            <person name="Henrissat B."/>
            <person name="Rensing S.A."/>
            <person name="Grigoriev I.V."/>
            <person name="Corradi N."/>
            <person name="Roux C."/>
            <person name="Martin F."/>
        </authorList>
    </citation>
    <scope>NUCLEOTIDE SEQUENCE</scope>
    <source>
        <strain evidence="2">DAOM 197198</strain>
    </source>
</reference>
<evidence type="ECO:0000256" key="1">
    <source>
        <dbReference type="SAM" id="MobiDB-lite"/>
    </source>
</evidence>
<evidence type="ECO:0000313" key="2">
    <source>
        <dbReference type="EMBL" id="ESA08038.1"/>
    </source>
</evidence>